<dbReference type="GO" id="GO:0046872">
    <property type="term" value="F:metal ion binding"/>
    <property type="evidence" value="ECO:0007669"/>
    <property type="project" value="UniProtKB-KW"/>
</dbReference>
<proteinExistence type="predicted"/>
<dbReference type="GO" id="GO:0009055">
    <property type="term" value="F:electron transfer activity"/>
    <property type="evidence" value="ECO:0007669"/>
    <property type="project" value="InterPro"/>
</dbReference>
<dbReference type="Proteomes" id="UP000307378">
    <property type="component" value="Unassembled WGS sequence"/>
</dbReference>
<evidence type="ECO:0000256" key="6">
    <source>
        <dbReference type="PROSITE-ProRule" id="PRU00433"/>
    </source>
</evidence>
<dbReference type="Pfam" id="PF00034">
    <property type="entry name" value="Cytochrom_C"/>
    <property type="match status" value="1"/>
</dbReference>
<keyword evidence="1" id="KW-0813">Transport</keyword>
<dbReference type="Gene3D" id="1.10.760.10">
    <property type="entry name" value="Cytochrome c-like domain"/>
    <property type="match status" value="1"/>
</dbReference>
<reference evidence="9 10" key="1">
    <citation type="submission" date="2019-04" db="EMBL/GenBank/DDBJ databases">
        <title>genome sequence of strain W3.</title>
        <authorList>
            <person name="Gao J."/>
            <person name="Sun J."/>
        </authorList>
    </citation>
    <scope>NUCLEOTIDE SEQUENCE [LARGE SCALE GENOMIC DNA]</scope>
    <source>
        <strain evidence="9 10">W3</strain>
    </source>
</reference>
<dbReference type="PRINTS" id="PR00604">
    <property type="entry name" value="CYTCHRMECIAB"/>
</dbReference>
<gene>
    <name evidence="9" type="ORF">FAA86_13135</name>
</gene>
<name>A0A4S8PVG6_9HYPH</name>
<dbReference type="GO" id="GO:0020037">
    <property type="term" value="F:heme binding"/>
    <property type="evidence" value="ECO:0007669"/>
    <property type="project" value="InterPro"/>
</dbReference>
<organism evidence="9 10">
    <name type="scientific">Rhizobium rosettiformans W3</name>
    <dbReference type="NCBI Taxonomy" id="538378"/>
    <lineage>
        <taxon>Bacteria</taxon>
        <taxon>Pseudomonadati</taxon>
        <taxon>Pseudomonadota</taxon>
        <taxon>Alphaproteobacteria</taxon>
        <taxon>Hyphomicrobiales</taxon>
        <taxon>Rhizobiaceae</taxon>
        <taxon>Rhizobium/Agrobacterium group</taxon>
        <taxon>Rhizobium</taxon>
    </lineage>
</organism>
<dbReference type="PROSITE" id="PS51007">
    <property type="entry name" value="CYTC"/>
    <property type="match status" value="1"/>
</dbReference>
<dbReference type="InterPro" id="IPR009056">
    <property type="entry name" value="Cyt_c-like_dom"/>
</dbReference>
<dbReference type="PANTHER" id="PTHR11961">
    <property type="entry name" value="CYTOCHROME C"/>
    <property type="match status" value="1"/>
</dbReference>
<feature type="chain" id="PRO_5020991679" evidence="7">
    <location>
        <begin position="22"/>
        <end position="128"/>
    </location>
</feature>
<evidence type="ECO:0000256" key="2">
    <source>
        <dbReference type="ARBA" id="ARBA00022617"/>
    </source>
</evidence>
<keyword evidence="5 6" id="KW-0408">Iron</keyword>
<feature type="domain" description="Cytochrome c" evidence="8">
    <location>
        <begin position="23"/>
        <end position="124"/>
    </location>
</feature>
<keyword evidence="7" id="KW-0732">Signal</keyword>
<sequence>MKTSSLIVLLALAAAPLPAFADGDPVAGAKAFKACQACHIATEAKNKVGPHLQGVVGRPVASIADYKYSPAMTEFGAGKVWDEALLSEYLKAPKAVVKGTKMAYAGVKKDEDLANIIAYLKDPAAGGQ</sequence>
<evidence type="ECO:0000256" key="1">
    <source>
        <dbReference type="ARBA" id="ARBA00022448"/>
    </source>
</evidence>
<dbReference type="AlphaFoldDB" id="A0A4S8PVG6"/>
<dbReference type="InterPro" id="IPR036909">
    <property type="entry name" value="Cyt_c-like_dom_sf"/>
</dbReference>
<accession>A0A4S8PVG6</accession>
<keyword evidence="3 6" id="KW-0479">Metal-binding</keyword>
<dbReference type="EMBL" id="STGU01000006">
    <property type="protein sequence ID" value="THV35468.1"/>
    <property type="molecule type" value="Genomic_DNA"/>
</dbReference>
<dbReference type="RefSeq" id="WP_136541223.1">
    <property type="nucleotide sequence ID" value="NZ_STGU01000006.1"/>
</dbReference>
<evidence type="ECO:0000259" key="8">
    <source>
        <dbReference type="PROSITE" id="PS51007"/>
    </source>
</evidence>
<keyword evidence="2 6" id="KW-0349">Heme</keyword>
<evidence type="ECO:0000256" key="5">
    <source>
        <dbReference type="ARBA" id="ARBA00023004"/>
    </source>
</evidence>
<dbReference type="InterPro" id="IPR002327">
    <property type="entry name" value="Cyt_c_1A/1B"/>
</dbReference>
<evidence type="ECO:0000256" key="3">
    <source>
        <dbReference type="ARBA" id="ARBA00022723"/>
    </source>
</evidence>
<evidence type="ECO:0000256" key="4">
    <source>
        <dbReference type="ARBA" id="ARBA00022982"/>
    </source>
</evidence>
<comment type="caution">
    <text evidence="9">The sequence shown here is derived from an EMBL/GenBank/DDBJ whole genome shotgun (WGS) entry which is preliminary data.</text>
</comment>
<evidence type="ECO:0000313" key="10">
    <source>
        <dbReference type="Proteomes" id="UP000307378"/>
    </source>
</evidence>
<evidence type="ECO:0000313" key="9">
    <source>
        <dbReference type="EMBL" id="THV35468.1"/>
    </source>
</evidence>
<dbReference type="SUPFAM" id="SSF46626">
    <property type="entry name" value="Cytochrome c"/>
    <property type="match status" value="1"/>
</dbReference>
<evidence type="ECO:0000256" key="7">
    <source>
        <dbReference type="SAM" id="SignalP"/>
    </source>
</evidence>
<feature type="signal peptide" evidence="7">
    <location>
        <begin position="1"/>
        <end position="21"/>
    </location>
</feature>
<keyword evidence="4" id="KW-0249">Electron transport</keyword>
<protein>
    <submittedName>
        <fullName evidence="9">Cytochrome c family protein</fullName>
    </submittedName>
</protein>